<dbReference type="Proteomes" id="UP000032675">
    <property type="component" value="Unassembled WGS sequence"/>
</dbReference>
<evidence type="ECO:0000313" key="2">
    <source>
        <dbReference type="EMBL" id="GAN95260.1"/>
    </source>
</evidence>
<gene>
    <name evidence="2" type="ORF">Geu3261_0017_026</name>
</gene>
<keyword evidence="1" id="KW-1133">Transmembrane helix</keyword>
<dbReference type="RefSeq" id="WP_048849684.1">
    <property type="nucleotide sequence ID" value="NZ_BANI01000017.1"/>
</dbReference>
<evidence type="ECO:0000256" key="1">
    <source>
        <dbReference type="SAM" id="Phobius"/>
    </source>
</evidence>
<keyword evidence="1" id="KW-0812">Transmembrane</keyword>
<evidence type="ECO:0000313" key="3">
    <source>
        <dbReference type="Proteomes" id="UP000032675"/>
    </source>
</evidence>
<comment type="caution">
    <text evidence="2">The sequence shown here is derived from an EMBL/GenBank/DDBJ whole genome shotgun (WGS) entry which is preliminary data.</text>
</comment>
<protein>
    <recommendedName>
        <fullName evidence="4">DUF3325 domain-containing protein</fullName>
    </recommendedName>
</protein>
<organism evidence="2 3">
    <name type="scientific">Komagataeibacter europaeus NBRC 3261</name>
    <dbReference type="NCBI Taxonomy" id="1234669"/>
    <lineage>
        <taxon>Bacteria</taxon>
        <taxon>Pseudomonadati</taxon>
        <taxon>Pseudomonadota</taxon>
        <taxon>Alphaproteobacteria</taxon>
        <taxon>Acetobacterales</taxon>
        <taxon>Acetobacteraceae</taxon>
        <taxon>Komagataeibacter</taxon>
    </lineage>
</organism>
<dbReference type="AlphaFoldDB" id="A0A0D6PWY0"/>
<name>A0A0D6PWY0_KOMEU</name>
<dbReference type="EMBL" id="BANI01000017">
    <property type="protein sequence ID" value="GAN95260.1"/>
    <property type="molecule type" value="Genomic_DNA"/>
</dbReference>
<proteinExistence type="predicted"/>
<evidence type="ECO:0008006" key="4">
    <source>
        <dbReference type="Google" id="ProtNLM"/>
    </source>
</evidence>
<sequence>MIFPATFVLWLMAFSCHVRLHPHRYGFATLAPHGQRMALVGRIAIPAVALVLAARMDGVTGVLIWFASLSIAGLCMALWLASRRH</sequence>
<accession>A0A0D6PWY0</accession>
<feature type="transmembrane region" description="Helical" evidence="1">
    <location>
        <begin position="61"/>
        <end position="81"/>
    </location>
</feature>
<keyword evidence="1" id="KW-0472">Membrane</keyword>
<reference evidence="2 3" key="1">
    <citation type="submission" date="2012-11" db="EMBL/GenBank/DDBJ databases">
        <title>Whole genome sequence of Gluconacetobacter europaeus NBRC3261.</title>
        <authorList>
            <person name="Azuma Y."/>
            <person name="Higashiura N."/>
            <person name="Hirakawa H."/>
            <person name="Matsushita K."/>
        </authorList>
    </citation>
    <scope>NUCLEOTIDE SEQUENCE [LARGE SCALE GENOMIC DNA]</scope>
    <source>
        <strain evidence="2 3">NBRC 3261</strain>
    </source>
</reference>